<organism evidence="3 4">
    <name type="scientific">Hermanssonia centrifuga</name>
    <dbReference type="NCBI Taxonomy" id="98765"/>
    <lineage>
        <taxon>Eukaryota</taxon>
        <taxon>Fungi</taxon>
        <taxon>Dikarya</taxon>
        <taxon>Basidiomycota</taxon>
        <taxon>Agaricomycotina</taxon>
        <taxon>Agaricomycetes</taxon>
        <taxon>Polyporales</taxon>
        <taxon>Meruliaceae</taxon>
        <taxon>Hermanssonia</taxon>
    </lineage>
</organism>
<dbReference type="STRING" id="98765.A0A2R6S4A6"/>
<keyword evidence="4" id="KW-1185">Reference proteome</keyword>
<dbReference type="GO" id="GO:0006629">
    <property type="term" value="P:lipid metabolic process"/>
    <property type="evidence" value="ECO:0007669"/>
    <property type="project" value="InterPro"/>
</dbReference>
<evidence type="ECO:0000313" key="4">
    <source>
        <dbReference type="Proteomes" id="UP000186601"/>
    </source>
</evidence>
<dbReference type="PANTHER" id="PTHR46211">
    <property type="entry name" value="GLYCEROPHOSPHORYL DIESTER PHOSPHODIESTERASE"/>
    <property type="match status" value="1"/>
</dbReference>
<evidence type="ECO:0000256" key="1">
    <source>
        <dbReference type="SAM" id="SignalP"/>
    </source>
</evidence>
<dbReference type="InterPro" id="IPR017946">
    <property type="entry name" value="PLC-like_Pdiesterase_TIM-brl"/>
</dbReference>
<evidence type="ECO:0000313" key="3">
    <source>
        <dbReference type="EMBL" id="PSS37118.1"/>
    </source>
</evidence>
<sequence>MFPIPPAAIFAASHVVALAALPAQESIRVTPNRFYDVQDGYVVVWHDEEVTPEKCLDTFPAFPNDPDFPYIGKFIANLTLAQLKTLDCGSKRQDNYRPDTATGPGNTSTPWLAGLDLSAFPGPGLDQKVAQAAKYIRADVLSPAAVSDFSPVNDPKALGFIPFTTKAMVDEAHGLGVEVKPWTVNRLNVVEQLLEWKVDGIISDYPNAVRRVIKQKGLPAAPKYPKQRVLSCLTEHLAKQQNKS</sequence>
<dbReference type="PANTHER" id="PTHR46211:SF14">
    <property type="entry name" value="GLYCEROPHOSPHODIESTER PHOSPHODIESTERASE"/>
    <property type="match status" value="1"/>
</dbReference>
<accession>A0A2R6S4A6</accession>
<protein>
    <recommendedName>
        <fullName evidence="2">GP-PDE domain-containing protein</fullName>
    </recommendedName>
</protein>
<dbReference type="OrthoDB" id="1058301at2759"/>
<keyword evidence="1" id="KW-0732">Signal</keyword>
<dbReference type="SUPFAM" id="SSF51695">
    <property type="entry name" value="PLC-like phosphodiesterases"/>
    <property type="match status" value="1"/>
</dbReference>
<reference evidence="3 4" key="1">
    <citation type="submission" date="2018-02" db="EMBL/GenBank/DDBJ databases">
        <title>Genome sequence of the basidiomycete white-rot fungus Phlebia centrifuga.</title>
        <authorList>
            <person name="Granchi Z."/>
            <person name="Peng M."/>
            <person name="de Vries R.P."/>
            <person name="Hilden K."/>
            <person name="Makela M.R."/>
            <person name="Grigoriev I."/>
            <person name="Riley R."/>
        </authorList>
    </citation>
    <scope>NUCLEOTIDE SEQUENCE [LARGE SCALE GENOMIC DNA]</scope>
    <source>
        <strain evidence="3 4">FBCC195</strain>
    </source>
</reference>
<evidence type="ECO:0000259" key="2">
    <source>
        <dbReference type="Pfam" id="PF03009"/>
    </source>
</evidence>
<feature type="chain" id="PRO_5015308113" description="GP-PDE domain-containing protein" evidence="1">
    <location>
        <begin position="20"/>
        <end position="244"/>
    </location>
</feature>
<dbReference type="EMBL" id="MLYV02000081">
    <property type="protein sequence ID" value="PSS37118.1"/>
    <property type="molecule type" value="Genomic_DNA"/>
</dbReference>
<dbReference type="Gene3D" id="3.20.20.190">
    <property type="entry name" value="Phosphatidylinositol (PI) phosphodiesterase"/>
    <property type="match status" value="2"/>
</dbReference>
<feature type="domain" description="GP-PDE" evidence="2">
    <location>
        <begin position="153"/>
        <end position="207"/>
    </location>
</feature>
<dbReference type="GO" id="GO:0008081">
    <property type="term" value="F:phosphoric diester hydrolase activity"/>
    <property type="evidence" value="ECO:0007669"/>
    <property type="project" value="InterPro"/>
</dbReference>
<dbReference type="Proteomes" id="UP000186601">
    <property type="component" value="Unassembled WGS sequence"/>
</dbReference>
<comment type="caution">
    <text evidence="3">The sequence shown here is derived from an EMBL/GenBank/DDBJ whole genome shotgun (WGS) entry which is preliminary data.</text>
</comment>
<dbReference type="AlphaFoldDB" id="A0A2R6S4A6"/>
<dbReference type="Pfam" id="PF03009">
    <property type="entry name" value="GDPD"/>
    <property type="match status" value="1"/>
</dbReference>
<feature type="signal peptide" evidence="1">
    <location>
        <begin position="1"/>
        <end position="19"/>
    </location>
</feature>
<gene>
    <name evidence="3" type="ORF">PHLCEN_2v991</name>
</gene>
<dbReference type="InterPro" id="IPR030395">
    <property type="entry name" value="GP_PDE_dom"/>
</dbReference>
<proteinExistence type="predicted"/>
<name>A0A2R6S4A6_9APHY</name>